<dbReference type="Proteomes" id="UP000479000">
    <property type="component" value="Unassembled WGS sequence"/>
</dbReference>
<name>A0A6H5GS00_9HEMI</name>
<keyword evidence="3" id="KW-1185">Reference proteome</keyword>
<sequence>MSRLPDGKMQSISRSLIEKENSNFFLKNEPSRRFQSTDTSATLGALRIISQSVERHRQITCRLQPTCFLKWPFTHALTCFKGSSAVRSTRYQLISIIRKSSSSREELASPNRWVATNSVVGATSLSENYGYHFQPIPNWHDGRRTILERRPFQSELPDYGGSTRRQKTETRPSSTYPCRIHLPRRIRRRLSRTGDSRLTKRLTNKKGLKKPVPRGGQSDLFSLPEIYYASLAIKFMSPADGLHAGRRSSFSPANFNDFSIAARPHA</sequence>
<reference evidence="2 3" key="1">
    <citation type="submission" date="2020-02" db="EMBL/GenBank/DDBJ databases">
        <authorList>
            <person name="Ferguson B K."/>
        </authorList>
    </citation>
    <scope>NUCLEOTIDE SEQUENCE [LARGE SCALE GENOMIC DNA]</scope>
</reference>
<organism evidence="2 3">
    <name type="scientific">Nesidiocoris tenuis</name>
    <dbReference type="NCBI Taxonomy" id="355587"/>
    <lineage>
        <taxon>Eukaryota</taxon>
        <taxon>Metazoa</taxon>
        <taxon>Ecdysozoa</taxon>
        <taxon>Arthropoda</taxon>
        <taxon>Hexapoda</taxon>
        <taxon>Insecta</taxon>
        <taxon>Pterygota</taxon>
        <taxon>Neoptera</taxon>
        <taxon>Paraneoptera</taxon>
        <taxon>Hemiptera</taxon>
        <taxon>Heteroptera</taxon>
        <taxon>Panheteroptera</taxon>
        <taxon>Cimicomorpha</taxon>
        <taxon>Miridae</taxon>
        <taxon>Dicyphina</taxon>
        <taxon>Nesidiocoris</taxon>
    </lineage>
</organism>
<evidence type="ECO:0000313" key="3">
    <source>
        <dbReference type="Proteomes" id="UP000479000"/>
    </source>
</evidence>
<accession>A0A6H5GS00</accession>
<dbReference type="AlphaFoldDB" id="A0A6H5GS00"/>
<evidence type="ECO:0000256" key="1">
    <source>
        <dbReference type="SAM" id="MobiDB-lite"/>
    </source>
</evidence>
<feature type="region of interest" description="Disordered" evidence="1">
    <location>
        <begin position="189"/>
        <end position="216"/>
    </location>
</feature>
<proteinExistence type="predicted"/>
<feature type="region of interest" description="Disordered" evidence="1">
    <location>
        <begin position="153"/>
        <end position="176"/>
    </location>
</feature>
<protein>
    <submittedName>
        <fullName evidence="2">Uncharacterized protein</fullName>
    </submittedName>
</protein>
<gene>
    <name evidence="2" type="ORF">NTEN_LOCUS12394</name>
</gene>
<feature type="compositionally biased region" description="Basic residues" evidence="1">
    <location>
        <begin position="199"/>
        <end position="212"/>
    </location>
</feature>
<dbReference type="EMBL" id="CADCXU010018566">
    <property type="protein sequence ID" value="CAB0006973.1"/>
    <property type="molecule type" value="Genomic_DNA"/>
</dbReference>
<evidence type="ECO:0000313" key="2">
    <source>
        <dbReference type="EMBL" id="CAB0006973.1"/>
    </source>
</evidence>